<organism evidence="1 2">
    <name type="scientific">Mizuhopecten yessoensis</name>
    <name type="common">Japanese scallop</name>
    <name type="synonym">Patinopecten yessoensis</name>
    <dbReference type="NCBI Taxonomy" id="6573"/>
    <lineage>
        <taxon>Eukaryota</taxon>
        <taxon>Metazoa</taxon>
        <taxon>Spiralia</taxon>
        <taxon>Lophotrochozoa</taxon>
        <taxon>Mollusca</taxon>
        <taxon>Bivalvia</taxon>
        <taxon>Autobranchia</taxon>
        <taxon>Pteriomorphia</taxon>
        <taxon>Pectinida</taxon>
        <taxon>Pectinoidea</taxon>
        <taxon>Pectinidae</taxon>
        <taxon>Mizuhopecten</taxon>
    </lineage>
</organism>
<keyword evidence="2" id="KW-1185">Reference proteome</keyword>
<reference evidence="1 2" key="1">
    <citation type="journal article" date="2017" name="Nat. Ecol. Evol.">
        <title>Scallop genome provides insights into evolution of bilaterian karyotype and development.</title>
        <authorList>
            <person name="Wang S."/>
            <person name="Zhang J."/>
            <person name="Jiao W."/>
            <person name="Li J."/>
            <person name="Xun X."/>
            <person name="Sun Y."/>
            <person name="Guo X."/>
            <person name="Huan P."/>
            <person name="Dong B."/>
            <person name="Zhang L."/>
            <person name="Hu X."/>
            <person name="Sun X."/>
            <person name="Wang J."/>
            <person name="Zhao C."/>
            <person name="Wang Y."/>
            <person name="Wang D."/>
            <person name="Huang X."/>
            <person name="Wang R."/>
            <person name="Lv J."/>
            <person name="Li Y."/>
            <person name="Zhang Z."/>
            <person name="Liu B."/>
            <person name="Lu W."/>
            <person name="Hui Y."/>
            <person name="Liang J."/>
            <person name="Zhou Z."/>
            <person name="Hou R."/>
            <person name="Li X."/>
            <person name="Liu Y."/>
            <person name="Li H."/>
            <person name="Ning X."/>
            <person name="Lin Y."/>
            <person name="Zhao L."/>
            <person name="Xing Q."/>
            <person name="Dou J."/>
            <person name="Li Y."/>
            <person name="Mao J."/>
            <person name="Guo H."/>
            <person name="Dou H."/>
            <person name="Li T."/>
            <person name="Mu C."/>
            <person name="Jiang W."/>
            <person name="Fu Q."/>
            <person name="Fu X."/>
            <person name="Miao Y."/>
            <person name="Liu J."/>
            <person name="Yu Q."/>
            <person name="Li R."/>
            <person name="Liao H."/>
            <person name="Li X."/>
            <person name="Kong Y."/>
            <person name="Jiang Z."/>
            <person name="Chourrout D."/>
            <person name="Li R."/>
            <person name="Bao Z."/>
        </authorList>
    </citation>
    <scope>NUCLEOTIDE SEQUENCE [LARGE SCALE GENOMIC DNA]</scope>
    <source>
        <strain evidence="1 2">PY_sf001</strain>
    </source>
</reference>
<dbReference type="EMBL" id="NEDP02000770">
    <property type="protein sequence ID" value="OWF55071.1"/>
    <property type="molecule type" value="Genomic_DNA"/>
</dbReference>
<proteinExistence type="predicted"/>
<protein>
    <submittedName>
        <fullName evidence="1">Uncharacterized protein</fullName>
    </submittedName>
</protein>
<evidence type="ECO:0000313" key="2">
    <source>
        <dbReference type="Proteomes" id="UP000242188"/>
    </source>
</evidence>
<dbReference type="AlphaFoldDB" id="A0A210R2E1"/>
<evidence type="ECO:0000313" key="1">
    <source>
        <dbReference type="EMBL" id="OWF55071.1"/>
    </source>
</evidence>
<comment type="caution">
    <text evidence="1">The sequence shown here is derived from an EMBL/GenBank/DDBJ whole genome shotgun (WGS) entry which is preliminary data.</text>
</comment>
<sequence>MTCKNGTIYWNYPTGTIDLHFKDDRAFTACFRDELGVAVLELSDITTGAPKVFPSLFHGDDPDKDYCVTSVNNNLIIKMHAPFHAYVAAFSYQLRF</sequence>
<accession>A0A210R2E1</accession>
<gene>
    <name evidence="1" type="ORF">KP79_PYT17054</name>
</gene>
<dbReference type="OrthoDB" id="6044963at2759"/>
<dbReference type="Proteomes" id="UP000242188">
    <property type="component" value="Unassembled WGS sequence"/>
</dbReference>
<name>A0A210R2E1_MIZYE</name>